<feature type="domain" description="VWFA" evidence="2">
    <location>
        <begin position="67"/>
        <end position="335"/>
    </location>
</feature>
<dbReference type="InterPro" id="IPR036465">
    <property type="entry name" value="vWFA_dom_sf"/>
</dbReference>
<feature type="region of interest" description="Disordered" evidence="1">
    <location>
        <begin position="171"/>
        <end position="236"/>
    </location>
</feature>
<name>A0A0K6G1N6_9AGAM</name>
<dbReference type="EMBL" id="CYGV01001289">
    <property type="protein sequence ID" value="CUA72283.1"/>
    <property type="molecule type" value="Genomic_DNA"/>
</dbReference>
<dbReference type="InterPro" id="IPR039510">
    <property type="entry name" value="Vint_dom"/>
</dbReference>
<evidence type="ECO:0000313" key="4">
    <source>
        <dbReference type="Proteomes" id="UP000044841"/>
    </source>
</evidence>
<feature type="compositionally biased region" description="Polar residues" evidence="1">
    <location>
        <begin position="199"/>
        <end position="222"/>
    </location>
</feature>
<dbReference type="InterPro" id="IPR051266">
    <property type="entry name" value="CLCR"/>
</dbReference>
<feature type="region of interest" description="Disordered" evidence="1">
    <location>
        <begin position="1"/>
        <end position="27"/>
    </location>
</feature>
<proteinExistence type="predicted"/>
<dbReference type="InterPro" id="IPR032838">
    <property type="entry name" value="Vwaint_dom"/>
</dbReference>
<accession>A0A0K6G1N6</accession>
<dbReference type="Pfam" id="PF13519">
    <property type="entry name" value="VWA_2"/>
    <property type="match status" value="1"/>
</dbReference>
<dbReference type="Proteomes" id="UP000044841">
    <property type="component" value="Unassembled WGS sequence"/>
</dbReference>
<keyword evidence="4" id="KW-1185">Reference proteome</keyword>
<feature type="compositionally biased region" description="Pro residues" evidence="1">
    <location>
        <begin position="1"/>
        <end position="16"/>
    </location>
</feature>
<evidence type="ECO:0000259" key="2">
    <source>
        <dbReference type="PROSITE" id="PS50234"/>
    </source>
</evidence>
<reference evidence="3 4" key="1">
    <citation type="submission" date="2015-07" db="EMBL/GenBank/DDBJ databases">
        <authorList>
            <person name="Noorani M."/>
        </authorList>
    </citation>
    <scope>NUCLEOTIDE SEQUENCE [LARGE SCALE GENOMIC DNA]</scope>
    <source>
        <strain evidence="3">BBA 69670</strain>
    </source>
</reference>
<organism evidence="3 4">
    <name type="scientific">Rhizoctonia solani</name>
    <dbReference type="NCBI Taxonomy" id="456999"/>
    <lineage>
        <taxon>Eukaryota</taxon>
        <taxon>Fungi</taxon>
        <taxon>Dikarya</taxon>
        <taxon>Basidiomycota</taxon>
        <taxon>Agaricomycotina</taxon>
        <taxon>Agaricomycetes</taxon>
        <taxon>Cantharellales</taxon>
        <taxon>Ceratobasidiaceae</taxon>
        <taxon>Rhizoctonia</taxon>
    </lineage>
</organism>
<dbReference type="AlphaFoldDB" id="A0A0K6G1N6"/>
<dbReference type="Gene3D" id="3.40.50.410">
    <property type="entry name" value="von Willebrand factor, type A domain"/>
    <property type="match status" value="2"/>
</dbReference>
<protein>
    <recommendedName>
        <fullName evidence="2">VWFA domain-containing protein</fullName>
    </recommendedName>
</protein>
<dbReference type="InterPro" id="IPR002035">
    <property type="entry name" value="VWF_A"/>
</dbReference>
<dbReference type="Pfam" id="PF14623">
    <property type="entry name" value="Vint"/>
    <property type="match status" value="1"/>
</dbReference>
<dbReference type="PANTHER" id="PTHR10579:SF156">
    <property type="entry name" value="VWFA DOMAIN-CONTAINING PROTEIN"/>
    <property type="match status" value="1"/>
</dbReference>
<evidence type="ECO:0000256" key="1">
    <source>
        <dbReference type="SAM" id="MobiDB-lite"/>
    </source>
</evidence>
<dbReference type="PANTHER" id="PTHR10579">
    <property type="entry name" value="CALCIUM-ACTIVATED CHLORIDE CHANNEL REGULATOR"/>
    <property type="match status" value="1"/>
</dbReference>
<dbReference type="Pfam" id="PF14624">
    <property type="entry name" value="Vwaint"/>
    <property type="match status" value="1"/>
</dbReference>
<evidence type="ECO:0000313" key="3">
    <source>
        <dbReference type="EMBL" id="CUA72283.1"/>
    </source>
</evidence>
<dbReference type="SUPFAM" id="SSF53300">
    <property type="entry name" value="vWA-like"/>
    <property type="match status" value="2"/>
</dbReference>
<dbReference type="PROSITE" id="PS50234">
    <property type="entry name" value="VWFA"/>
    <property type="match status" value="1"/>
</dbReference>
<gene>
    <name evidence="3" type="ORF">RSOLAG22IIIB_00948</name>
</gene>
<dbReference type="SMART" id="SM00327">
    <property type="entry name" value="VWA"/>
    <property type="match status" value="1"/>
</dbReference>
<sequence>MVAITPSPPPGEPQDAPPAYDATTQSGDLDIALVAQPSTQELLISLIPPSEPKPTGEKKTSHRAPVDLCLVIDVSGSMDTEAPVPGQQDKNETTGLSVLDVVKHATRTIIESMSDDDRIAVVTFSDSAEVVAPLTLMNKENRTKVWTTVEGLRTRGMTNLWDGLKTGMNVVTGNIPSQAPAPPSPSVSSWSPPSPAKLSVTSRRSSWLNTLGLSKKAQSPPTAQEPKAEPESDVKAPIIDDASSVAPDTKDQRLSAVFILTDGQPNIDPPRGHIPMLKSYLDALPSDAPKFTISTFGFGYNLDSRLLDEIAGIGQGMYGFIPDSGMVGTVFVHALANLMSTWATGCTLDIEIVMDDPNAEAKVQVLGALPVTRSSWGASIRVGDLQYGQSRDVVVQLPSDCFGPTAKHTINVSAKYSPHTHSDRKTLPSVTQSLRPNHEVGTSVTLQHHAYRLSFIHAVSGIFRDLKKTSTTCPITKPEFEQSISNYLNNPILKDHEPSKALTKDITSQVILGLEPEHWSRWGMHYLPSLARSHQRQQCLNFKDEGLQVYGRDSPIFISTRDRIDQTFDSLPPPKPSLKDQAVYRPGSRSVATYSAVRSMSMYRSCSAPCFAGWCRVDAESGPTRVSDLRRGTTIRTFNGTSRVAAVLKTICPGGVIDMCTVGQLMITPWHPIHHNGSWVFPARVCGPRLLPCDYVYSILLEPSSEPDSHSISIEGVWCVTLGHGSVDPVRAHPFLGDYARVVESLSQLEGYYNKDGVIVCSGVARDNVTNMVCGFRCPEANEPLMSSNMCVPHRVVCEA</sequence>